<evidence type="ECO:0000256" key="2">
    <source>
        <dbReference type="ARBA" id="ARBA00012438"/>
    </source>
</evidence>
<feature type="transmembrane region" description="Helical" evidence="9">
    <location>
        <begin position="20"/>
        <end position="40"/>
    </location>
</feature>
<evidence type="ECO:0000313" key="12">
    <source>
        <dbReference type="Proteomes" id="UP000095349"/>
    </source>
</evidence>
<evidence type="ECO:0000313" key="11">
    <source>
        <dbReference type="EMBL" id="AOT61400.1"/>
    </source>
</evidence>
<evidence type="ECO:0000256" key="7">
    <source>
        <dbReference type="ARBA" id="ARBA00022840"/>
    </source>
</evidence>
<keyword evidence="9" id="KW-0472">Membrane</keyword>
<feature type="transmembrane region" description="Helical" evidence="9">
    <location>
        <begin position="143"/>
        <end position="161"/>
    </location>
</feature>
<dbReference type="InterPro" id="IPR036890">
    <property type="entry name" value="HATPase_C_sf"/>
</dbReference>
<dbReference type="Pfam" id="PF02518">
    <property type="entry name" value="HATPase_c"/>
    <property type="match status" value="1"/>
</dbReference>
<dbReference type="EC" id="2.7.13.3" evidence="2"/>
<dbReference type="Pfam" id="PF07730">
    <property type="entry name" value="HisKA_3"/>
    <property type="match status" value="1"/>
</dbReference>
<proteinExistence type="predicted"/>
<dbReference type="PANTHER" id="PTHR24421:SF10">
    <property type="entry name" value="NITRATE_NITRITE SENSOR PROTEIN NARQ"/>
    <property type="match status" value="1"/>
</dbReference>
<dbReference type="RefSeq" id="WP_069978261.1">
    <property type="nucleotide sequence ID" value="NZ_CP017316.1"/>
</dbReference>
<feature type="transmembrane region" description="Helical" evidence="9">
    <location>
        <begin position="112"/>
        <end position="131"/>
    </location>
</feature>
<dbReference type="KEGG" id="srn:A4G23_04287"/>
<feature type="transmembrane region" description="Helical" evidence="9">
    <location>
        <begin position="46"/>
        <end position="64"/>
    </location>
</feature>
<evidence type="ECO:0000259" key="10">
    <source>
        <dbReference type="SMART" id="SM00387"/>
    </source>
</evidence>
<dbReference type="PATRIC" id="fig|285473.5.peg.4501"/>
<protein>
    <recommendedName>
        <fullName evidence="2">histidine kinase</fullName>
        <ecNumber evidence="2">2.7.13.3</ecNumber>
    </recommendedName>
</protein>
<dbReference type="SUPFAM" id="SSF55874">
    <property type="entry name" value="ATPase domain of HSP90 chaperone/DNA topoisomerase II/histidine kinase"/>
    <property type="match status" value="1"/>
</dbReference>
<name>A0A1D8G7I5_9ACTN</name>
<dbReference type="Pfam" id="PF23539">
    <property type="entry name" value="DUF7134"/>
    <property type="match status" value="1"/>
</dbReference>
<evidence type="ECO:0000256" key="8">
    <source>
        <dbReference type="ARBA" id="ARBA00023012"/>
    </source>
</evidence>
<keyword evidence="9" id="KW-1133">Transmembrane helix</keyword>
<dbReference type="PANTHER" id="PTHR24421">
    <property type="entry name" value="NITRATE/NITRITE SENSOR PROTEIN NARX-RELATED"/>
    <property type="match status" value="1"/>
</dbReference>
<sequence>MALPSPVRRGRVSARTADLAVTAAVTVLVTGWTAFSILSAPVGSESLPRTLLGWLLIAVACGALPLRRRAPVAVAVVTLLASVVYYPTSSHDGPLMVTFALALYTAAAEGRFAAAAALASATLLAVGLGEMRQETGRRQIDDTSLVMLAGWLISLVAVGRAQRTRLAYLREAEQHALAAHREQEARALQSVAEERLRIAREVHDVLGHSLSLIHVQSSAALHGLTRRPAPAEALPAATRALEAVKATSKDALRELRGTLGVLRQGAEEAPIAPVSGLGRLDELVGRARAAGLDVTTRTEGTARRLPPALDLAAYRIVQESLTNVTRHARASEVLITLTWTDEALGLCVEDDGEGSPDGGAGGSGLRGMAERARAFGGELTAGDTGQGFRVSARLPLTGPLAPTGLAPTRLTTTRGTE</sequence>
<evidence type="ECO:0000256" key="9">
    <source>
        <dbReference type="SAM" id="Phobius"/>
    </source>
</evidence>
<keyword evidence="5" id="KW-0547">Nucleotide-binding</keyword>
<dbReference type="InterPro" id="IPR050482">
    <property type="entry name" value="Sensor_HK_TwoCompSys"/>
</dbReference>
<dbReference type="CDD" id="cd16917">
    <property type="entry name" value="HATPase_UhpB-NarQ-NarX-like"/>
    <property type="match status" value="1"/>
</dbReference>
<keyword evidence="3" id="KW-0597">Phosphoprotein</keyword>
<evidence type="ECO:0000256" key="1">
    <source>
        <dbReference type="ARBA" id="ARBA00000085"/>
    </source>
</evidence>
<feature type="transmembrane region" description="Helical" evidence="9">
    <location>
        <begin position="71"/>
        <end position="88"/>
    </location>
</feature>
<evidence type="ECO:0000256" key="4">
    <source>
        <dbReference type="ARBA" id="ARBA00022679"/>
    </source>
</evidence>
<dbReference type="GO" id="GO:0016020">
    <property type="term" value="C:membrane"/>
    <property type="evidence" value="ECO:0007669"/>
    <property type="project" value="InterPro"/>
</dbReference>
<dbReference type="InterPro" id="IPR003594">
    <property type="entry name" value="HATPase_dom"/>
</dbReference>
<comment type="catalytic activity">
    <reaction evidence="1">
        <text>ATP + protein L-histidine = ADP + protein N-phospho-L-histidine.</text>
        <dbReference type="EC" id="2.7.13.3"/>
    </reaction>
</comment>
<evidence type="ECO:0000256" key="6">
    <source>
        <dbReference type="ARBA" id="ARBA00022777"/>
    </source>
</evidence>
<dbReference type="Proteomes" id="UP000095349">
    <property type="component" value="Chromosome"/>
</dbReference>
<feature type="domain" description="Histidine kinase/HSP90-like ATPase" evidence="10">
    <location>
        <begin position="308"/>
        <end position="398"/>
    </location>
</feature>
<dbReference type="Gene3D" id="1.20.5.1930">
    <property type="match status" value="1"/>
</dbReference>
<dbReference type="SMART" id="SM00387">
    <property type="entry name" value="HATPase_c"/>
    <property type="match status" value="1"/>
</dbReference>
<dbReference type="GO" id="GO:0005524">
    <property type="term" value="F:ATP binding"/>
    <property type="evidence" value="ECO:0007669"/>
    <property type="project" value="UniProtKB-KW"/>
</dbReference>
<dbReference type="InterPro" id="IPR011712">
    <property type="entry name" value="Sig_transdc_His_kin_sub3_dim/P"/>
</dbReference>
<evidence type="ECO:0000256" key="3">
    <source>
        <dbReference type="ARBA" id="ARBA00022553"/>
    </source>
</evidence>
<organism evidence="11 12">
    <name type="scientific">Streptomyces rubrolavendulae</name>
    <dbReference type="NCBI Taxonomy" id="285473"/>
    <lineage>
        <taxon>Bacteria</taxon>
        <taxon>Bacillati</taxon>
        <taxon>Actinomycetota</taxon>
        <taxon>Actinomycetes</taxon>
        <taxon>Kitasatosporales</taxon>
        <taxon>Streptomycetaceae</taxon>
        <taxon>Streptomyces</taxon>
    </lineage>
</organism>
<keyword evidence="4 11" id="KW-0808">Transferase</keyword>
<evidence type="ECO:0000256" key="5">
    <source>
        <dbReference type="ARBA" id="ARBA00022741"/>
    </source>
</evidence>
<dbReference type="Gene3D" id="3.30.565.10">
    <property type="entry name" value="Histidine kinase-like ATPase, C-terminal domain"/>
    <property type="match status" value="1"/>
</dbReference>
<accession>A0A1D8G7I5</accession>
<keyword evidence="9" id="KW-0812">Transmembrane</keyword>
<keyword evidence="8" id="KW-0902">Two-component regulatory system</keyword>
<reference evidence="11 12" key="1">
    <citation type="submission" date="2016-09" db="EMBL/GenBank/DDBJ databases">
        <title>Streptomyces rubrolavendulae MJM4426 Genome sequencing and assembly.</title>
        <authorList>
            <person name="Kim J.-G."/>
        </authorList>
    </citation>
    <scope>NUCLEOTIDE SEQUENCE [LARGE SCALE GENOMIC DNA]</scope>
    <source>
        <strain evidence="11 12">MJM4426</strain>
    </source>
</reference>
<keyword evidence="6 11" id="KW-0418">Kinase</keyword>
<dbReference type="InterPro" id="IPR055558">
    <property type="entry name" value="DUF7134"/>
</dbReference>
<dbReference type="AlphaFoldDB" id="A0A1D8G7I5"/>
<keyword evidence="12" id="KW-1185">Reference proteome</keyword>
<dbReference type="GO" id="GO:0046983">
    <property type="term" value="F:protein dimerization activity"/>
    <property type="evidence" value="ECO:0007669"/>
    <property type="project" value="InterPro"/>
</dbReference>
<dbReference type="EMBL" id="CP017316">
    <property type="protein sequence ID" value="AOT61400.1"/>
    <property type="molecule type" value="Genomic_DNA"/>
</dbReference>
<dbReference type="STRING" id="285473.A4G23_04287"/>
<keyword evidence="7" id="KW-0067">ATP-binding</keyword>
<dbReference type="OrthoDB" id="227596at2"/>
<dbReference type="GO" id="GO:0000155">
    <property type="term" value="F:phosphorelay sensor kinase activity"/>
    <property type="evidence" value="ECO:0007669"/>
    <property type="project" value="InterPro"/>
</dbReference>
<gene>
    <name evidence="11" type="primary">liaS_6</name>
    <name evidence="11" type="ORF">A4G23_04287</name>
</gene>